<sequence length="64" mass="7391">MNAIRKRFVTNLVEDEKPSVWLPKQKHNWIVKDGDSDKEPLTTTTGIAPEASRYLYAKPLSDKY</sequence>
<accession>A0A835K9A7</accession>
<evidence type="ECO:0000313" key="2">
    <source>
        <dbReference type="Proteomes" id="UP000657918"/>
    </source>
</evidence>
<organism evidence="1 2">
    <name type="scientific">Salix dunnii</name>
    <dbReference type="NCBI Taxonomy" id="1413687"/>
    <lineage>
        <taxon>Eukaryota</taxon>
        <taxon>Viridiplantae</taxon>
        <taxon>Streptophyta</taxon>
        <taxon>Embryophyta</taxon>
        <taxon>Tracheophyta</taxon>
        <taxon>Spermatophyta</taxon>
        <taxon>Magnoliopsida</taxon>
        <taxon>eudicotyledons</taxon>
        <taxon>Gunneridae</taxon>
        <taxon>Pentapetalae</taxon>
        <taxon>rosids</taxon>
        <taxon>fabids</taxon>
        <taxon>Malpighiales</taxon>
        <taxon>Salicaceae</taxon>
        <taxon>Saliceae</taxon>
        <taxon>Salix</taxon>
    </lineage>
</organism>
<keyword evidence="2" id="KW-1185">Reference proteome</keyword>
<gene>
    <name evidence="1" type="ORF">SADUNF_Sadunf04G0109000</name>
</gene>
<dbReference type="EMBL" id="JADGMS010000004">
    <property type="protein sequence ID" value="KAF9684348.1"/>
    <property type="molecule type" value="Genomic_DNA"/>
</dbReference>
<name>A0A835K9A7_9ROSI</name>
<comment type="caution">
    <text evidence="1">The sequence shown here is derived from an EMBL/GenBank/DDBJ whole genome shotgun (WGS) entry which is preliminary data.</text>
</comment>
<evidence type="ECO:0000313" key="1">
    <source>
        <dbReference type="EMBL" id="KAF9684348.1"/>
    </source>
</evidence>
<proteinExistence type="predicted"/>
<protein>
    <submittedName>
        <fullName evidence="1">Uncharacterized protein</fullName>
    </submittedName>
</protein>
<dbReference type="AlphaFoldDB" id="A0A835K9A7"/>
<dbReference type="Proteomes" id="UP000657918">
    <property type="component" value="Chromosome 4"/>
</dbReference>
<reference evidence="1 2" key="1">
    <citation type="submission" date="2020-10" db="EMBL/GenBank/DDBJ databases">
        <title>Plant Genome Project.</title>
        <authorList>
            <person name="Zhang R.-G."/>
        </authorList>
    </citation>
    <scope>NUCLEOTIDE SEQUENCE [LARGE SCALE GENOMIC DNA]</scope>
    <source>
        <strain evidence="1">FAFU-HL-1</strain>
        <tissue evidence="1">Leaf</tissue>
    </source>
</reference>